<evidence type="ECO:0000313" key="2">
    <source>
        <dbReference type="EMBL" id="BDI03169.1"/>
    </source>
</evidence>
<proteinExistence type="predicted"/>
<reference evidence="2" key="1">
    <citation type="submission" date="2022-04" db="EMBL/GenBank/DDBJ databases">
        <title>Whole genome sequence of Sphaerotilus sp. FB-5.</title>
        <authorList>
            <person name="Takeda M."/>
            <person name="Narihara S."/>
            <person name="Akimoto M."/>
            <person name="Akimoto R."/>
            <person name="Nishiyashiki S."/>
            <person name="Murakami T."/>
        </authorList>
    </citation>
    <scope>NUCLEOTIDE SEQUENCE</scope>
    <source>
        <strain evidence="2">FB-5</strain>
    </source>
</reference>
<dbReference type="Gene3D" id="3.30.530.20">
    <property type="match status" value="1"/>
</dbReference>
<feature type="region of interest" description="Disordered" evidence="1">
    <location>
        <begin position="1"/>
        <end position="23"/>
    </location>
</feature>
<dbReference type="EMBL" id="AP025730">
    <property type="protein sequence ID" value="BDI03169.1"/>
    <property type="molecule type" value="Genomic_DNA"/>
</dbReference>
<dbReference type="Proteomes" id="UP001057498">
    <property type="component" value="Chromosome"/>
</dbReference>
<dbReference type="RefSeq" id="WP_251971481.1">
    <property type="nucleotide sequence ID" value="NZ_AP025730.1"/>
</dbReference>
<dbReference type="SUPFAM" id="SSF55961">
    <property type="entry name" value="Bet v1-like"/>
    <property type="match status" value="1"/>
</dbReference>
<gene>
    <name evidence="2" type="ORF">CATMQ487_01390</name>
</gene>
<dbReference type="InterPro" id="IPR023393">
    <property type="entry name" value="START-like_dom_sf"/>
</dbReference>
<sequence length="53" mass="5750">MTAATTTPADKATHEPKLTRRIAAPPAAVLRAWTAPALREQGFGPRPWRVQVS</sequence>
<organism evidence="2 3">
    <name type="scientific">Sphaerotilus microaerophilus</name>
    <dbReference type="NCBI Taxonomy" id="2914710"/>
    <lineage>
        <taxon>Bacteria</taxon>
        <taxon>Pseudomonadati</taxon>
        <taxon>Pseudomonadota</taxon>
        <taxon>Betaproteobacteria</taxon>
        <taxon>Burkholderiales</taxon>
        <taxon>Sphaerotilaceae</taxon>
        <taxon>Sphaerotilus</taxon>
    </lineage>
</organism>
<keyword evidence="3" id="KW-1185">Reference proteome</keyword>
<accession>A0ABN6PGN8</accession>
<evidence type="ECO:0000256" key="1">
    <source>
        <dbReference type="SAM" id="MobiDB-lite"/>
    </source>
</evidence>
<feature type="compositionally biased region" description="Low complexity" evidence="1">
    <location>
        <begin position="1"/>
        <end position="10"/>
    </location>
</feature>
<protein>
    <submittedName>
        <fullName evidence="2">Uncharacterized protein</fullName>
    </submittedName>
</protein>
<evidence type="ECO:0000313" key="3">
    <source>
        <dbReference type="Proteomes" id="UP001057498"/>
    </source>
</evidence>
<name>A0ABN6PGN8_9BURK</name>